<proteinExistence type="predicted"/>
<dbReference type="GeneID" id="36398942"/>
<dbReference type="AlphaFoldDB" id="A0A0P1B1H0"/>
<organism evidence="1 2">
    <name type="scientific">Plasmopara halstedii</name>
    <name type="common">Downy mildew of sunflower</name>
    <dbReference type="NCBI Taxonomy" id="4781"/>
    <lineage>
        <taxon>Eukaryota</taxon>
        <taxon>Sar</taxon>
        <taxon>Stramenopiles</taxon>
        <taxon>Oomycota</taxon>
        <taxon>Peronosporomycetes</taxon>
        <taxon>Peronosporales</taxon>
        <taxon>Peronosporaceae</taxon>
        <taxon>Plasmopara</taxon>
    </lineage>
</organism>
<dbReference type="OMA" id="QRHRREN"/>
<protein>
    <submittedName>
        <fullName evidence="1">Uncharacterized protein</fullName>
    </submittedName>
</protein>
<evidence type="ECO:0000313" key="2">
    <source>
        <dbReference type="Proteomes" id="UP000054928"/>
    </source>
</evidence>
<dbReference type="OrthoDB" id="89788at2759"/>
<evidence type="ECO:0000313" key="1">
    <source>
        <dbReference type="EMBL" id="CEG47240.1"/>
    </source>
</evidence>
<reference evidence="2" key="1">
    <citation type="submission" date="2014-09" db="EMBL/GenBank/DDBJ databases">
        <authorList>
            <person name="Sharma Rahul"/>
            <person name="Thines Marco"/>
        </authorList>
    </citation>
    <scope>NUCLEOTIDE SEQUENCE [LARGE SCALE GENOMIC DNA]</scope>
</reference>
<keyword evidence="2" id="KW-1185">Reference proteome</keyword>
<dbReference type="EMBL" id="CCYD01002371">
    <property type="protein sequence ID" value="CEG47240.1"/>
    <property type="molecule type" value="Genomic_DNA"/>
</dbReference>
<sequence>MRAKGTSIEMRLPKTTVKPGTAFRNGCVSADNLYSSNRDSLGYDVHRSLRGTSLRGTTKRFICSKGATSERVGPGSYDIMKKPKVLLSDPPICQRSDLPLSDRLTQWGCQVDSRSIDCAGEWKNTSGIPSVTKHLFRKAHDSTWIEQVEQRHRRENPSAYKGMVVCPKRQMPDYLLGVSEPAYVKAAASSILATQRSCCD</sequence>
<accession>A0A0P1B1H0</accession>
<dbReference type="RefSeq" id="XP_024583609.1">
    <property type="nucleotide sequence ID" value="XM_024718185.1"/>
</dbReference>
<dbReference type="Proteomes" id="UP000054928">
    <property type="component" value="Unassembled WGS sequence"/>
</dbReference>
<name>A0A0P1B1H0_PLAHL</name>